<dbReference type="SUPFAM" id="SSF49899">
    <property type="entry name" value="Concanavalin A-like lectins/glucanases"/>
    <property type="match status" value="1"/>
</dbReference>
<dbReference type="eggNOG" id="COG1621">
    <property type="taxonomic scope" value="Bacteria"/>
</dbReference>
<dbReference type="AlphaFoldDB" id="F1YXP8"/>
<dbReference type="GO" id="GO:0004564">
    <property type="term" value="F:beta-fructofuranosidase activity"/>
    <property type="evidence" value="ECO:0007669"/>
    <property type="project" value="UniProtKB-EC"/>
</dbReference>
<dbReference type="InterPro" id="IPR023296">
    <property type="entry name" value="Glyco_hydro_beta-prop_sf"/>
</dbReference>
<dbReference type="UniPathway" id="UPA00238"/>
<dbReference type="InterPro" id="IPR013189">
    <property type="entry name" value="Glyco_hydro_32_C"/>
</dbReference>
<reference evidence="12 13" key="1">
    <citation type="submission" date="2011-02" db="EMBL/GenBank/DDBJ databases">
        <authorList>
            <person name="Stanhope M.J."/>
            <person name="Durkin A.S."/>
            <person name="Hostetler J."/>
            <person name="Kim M."/>
            <person name="Radune D."/>
            <person name="Singh I."/>
            <person name="Town C.D."/>
        </authorList>
    </citation>
    <scope>NUCLEOTIDE SEQUENCE [LARGE SCALE GENOMIC DNA]</scope>
    <source>
        <strain evidence="12 13">NCFD 2020</strain>
    </source>
</reference>
<evidence type="ECO:0000256" key="7">
    <source>
        <dbReference type="ARBA" id="ARBA00033367"/>
    </source>
</evidence>
<gene>
    <name evidence="12" type="ORF">SPB_1377</name>
</gene>
<dbReference type="InterPro" id="IPR013320">
    <property type="entry name" value="ConA-like_dom_sf"/>
</dbReference>
<evidence type="ECO:0000259" key="10">
    <source>
        <dbReference type="Pfam" id="PF00251"/>
    </source>
</evidence>
<comment type="function">
    <text evidence="9">Enables the bacterium to metabolize sucrose as a sole carbon source.</text>
</comment>
<dbReference type="PANTHER" id="PTHR43101">
    <property type="entry name" value="BETA-FRUCTOSIDASE"/>
    <property type="match status" value="1"/>
</dbReference>
<evidence type="ECO:0000313" key="12">
    <source>
        <dbReference type="EMBL" id="EGE54586.1"/>
    </source>
</evidence>
<dbReference type="Gene3D" id="2.60.120.560">
    <property type="entry name" value="Exo-inulinase, domain 1"/>
    <property type="match status" value="1"/>
</dbReference>
<comment type="catalytic activity">
    <reaction evidence="8">
        <text>Hydrolysis of terminal non-reducing beta-D-fructofuranoside residues in beta-D-fructofuranosides.</text>
        <dbReference type="EC" id="3.2.1.26"/>
    </reaction>
</comment>
<dbReference type="InterPro" id="IPR001362">
    <property type="entry name" value="Glyco_hydro_32"/>
</dbReference>
<comment type="subcellular location">
    <subcellularLocation>
        <location evidence="9">Cytoplasm</location>
    </subcellularLocation>
</comment>
<evidence type="ECO:0000256" key="3">
    <source>
        <dbReference type="ARBA" id="ARBA00012758"/>
    </source>
</evidence>
<organism evidence="12 13">
    <name type="scientific">Streptococcus parauberis NCFD 2020</name>
    <dbReference type="NCBI Taxonomy" id="873447"/>
    <lineage>
        <taxon>Bacteria</taxon>
        <taxon>Bacillati</taxon>
        <taxon>Bacillota</taxon>
        <taxon>Bacilli</taxon>
        <taxon>Lactobacillales</taxon>
        <taxon>Streptococcaceae</taxon>
        <taxon>Streptococcus</taxon>
    </lineage>
</organism>
<dbReference type="SUPFAM" id="SSF75005">
    <property type="entry name" value="Arabinanase/levansucrase/invertase"/>
    <property type="match status" value="1"/>
</dbReference>
<keyword evidence="9" id="KW-0963">Cytoplasm</keyword>
<dbReference type="GO" id="GO:0005737">
    <property type="term" value="C:cytoplasm"/>
    <property type="evidence" value="ECO:0007669"/>
    <property type="project" value="UniProtKB-SubCell"/>
</dbReference>
<evidence type="ECO:0000256" key="5">
    <source>
        <dbReference type="ARBA" id="ARBA00022801"/>
    </source>
</evidence>
<keyword evidence="5 8" id="KW-0378">Hydrolase</keyword>
<dbReference type="EMBL" id="AEUT02000001">
    <property type="protein sequence ID" value="EGE54586.1"/>
    <property type="molecule type" value="Genomic_DNA"/>
</dbReference>
<dbReference type="SMART" id="SM00640">
    <property type="entry name" value="Glyco_32"/>
    <property type="match status" value="1"/>
</dbReference>
<keyword evidence="9" id="KW-0119">Carbohydrate metabolism</keyword>
<dbReference type="Proteomes" id="UP000003732">
    <property type="component" value="Unassembled WGS sequence"/>
</dbReference>
<comment type="pathway">
    <text evidence="1 9">Glycan biosynthesis; sucrose metabolism.</text>
</comment>
<evidence type="ECO:0000256" key="8">
    <source>
        <dbReference type="RuleBase" id="RU362110"/>
    </source>
</evidence>
<dbReference type="HOGENOM" id="CLU_001528_7_1_9"/>
<evidence type="ECO:0000256" key="1">
    <source>
        <dbReference type="ARBA" id="ARBA00004914"/>
    </source>
</evidence>
<protein>
    <recommendedName>
        <fullName evidence="4 8">Sucrose-6-phosphate hydrolase</fullName>
        <ecNumber evidence="3 8">3.2.1.26</ecNumber>
    </recommendedName>
    <alternativeName>
        <fullName evidence="7 9">Invertase</fullName>
    </alternativeName>
</protein>
<feature type="domain" description="Glycosyl hydrolase family 32 C-terminal" evidence="11">
    <location>
        <begin position="337"/>
        <end position="430"/>
    </location>
</feature>
<dbReference type="InterPro" id="IPR018053">
    <property type="entry name" value="Glyco_hydro_32_AS"/>
</dbReference>
<keyword evidence="6 8" id="KW-0326">Glycosidase</keyword>
<comment type="similarity">
    <text evidence="2 8">Belongs to the glycosyl hydrolase 32 family.</text>
</comment>
<dbReference type="PANTHER" id="PTHR43101:SF1">
    <property type="entry name" value="BETA-FRUCTOSIDASE"/>
    <property type="match status" value="1"/>
</dbReference>
<dbReference type="RefSeq" id="WP_003105204.1">
    <property type="nucleotide sequence ID" value="NZ_AEUT02000001.1"/>
</dbReference>
<evidence type="ECO:0000256" key="9">
    <source>
        <dbReference type="RuleBase" id="RU365015"/>
    </source>
</evidence>
<dbReference type="EC" id="3.2.1.26" evidence="3 8"/>
<sequence>MENPYKNNIHLEPPKGLLNDPNGLAFYQGVYYVFHQWNSKSTDHSYKEWGLFTSTDLRNWKHYGSKVTPTDLEDKDGVYSGSALRHNNSLYLFYTGNSKDRGKRKSYQKVVKSDDGQQFQKLLTNLETPKGFTEHHRDPKVWSNDKSFHMIVGGQRINGEGSIAHYQSVDLTEWQYTGEFFSSPDLDQMCECPDYFQMDGKEFLLVCPQKRDLLTDDDISSYSAYYEGYSNENKFFPTQSLQILDAGFDFYAPQTFIDNNGRRILMAWMSRMSGIEEKLCPTNKFGYLHCLTIPRELTYKNGKLLQNPVKELLDKNELIWTTNKSEVCFEHGQQVTIFDVNFEEQANKFEISLGDSSVILRYEGNKLILARKNWVSNQFEEKVNTINQLNSMKFVIDQSAVEIFINEGEMVLSLRYFISKMNKTASFTSLDKHISHLYIIETEIGYE</sequence>
<evidence type="ECO:0000259" key="11">
    <source>
        <dbReference type="Pfam" id="PF08244"/>
    </source>
</evidence>
<dbReference type="InterPro" id="IPR006232">
    <property type="entry name" value="Suc6P_hydrolase"/>
</dbReference>
<dbReference type="CDD" id="cd18623">
    <property type="entry name" value="GH32_ScrB-like"/>
    <property type="match status" value="1"/>
</dbReference>
<dbReference type="PROSITE" id="PS00609">
    <property type="entry name" value="GLYCOSYL_HYDROL_F32"/>
    <property type="match status" value="1"/>
</dbReference>
<feature type="domain" description="Glycosyl hydrolase family 32 N-terminal" evidence="10">
    <location>
        <begin position="10"/>
        <end position="308"/>
    </location>
</feature>
<dbReference type="InterPro" id="IPR013148">
    <property type="entry name" value="Glyco_hydro_32_N"/>
</dbReference>
<dbReference type="Pfam" id="PF08244">
    <property type="entry name" value="Glyco_hydro_32C"/>
    <property type="match status" value="1"/>
</dbReference>
<evidence type="ECO:0000256" key="4">
    <source>
        <dbReference type="ARBA" id="ARBA00019623"/>
    </source>
</evidence>
<accession>F1YXP8</accession>
<evidence type="ECO:0000256" key="6">
    <source>
        <dbReference type="ARBA" id="ARBA00023295"/>
    </source>
</evidence>
<dbReference type="Pfam" id="PF00251">
    <property type="entry name" value="Glyco_hydro_32N"/>
    <property type="match status" value="1"/>
</dbReference>
<proteinExistence type="inferred from homology"/>
<dbReference type="NCBIfam" id="TIGR01322">
    <property type="entry name" value="scrB_fam"/>
    <property type="match status" value="1"/>
</dbReference>
<dbReference type="GeneID" id="61421009"/>
<evidence type="ECO:0000313" key="13">
    <source>
        <dbReference type="Proteomes" id="UP000003732"/>
    </source>
</evidence>
<name>F1YXP8_9STRE</name>
<dbReference type="InterPro" id="IPR051214">
    <property type="entry name" value="GH32_Enzymes"/>
</dbReference>
<evidence type="ECO:0000256" key="2">
    <source>
        <dbReference type="ARBA" id="ARBA00009902"/>
    </source>
</evidence>
<dbReference type="GO" id="GO:0005985">
    <property type="term" value="P:sucrose metabolic process"/>
    <property type="evidence" value="ECO:0007669"/>
    <property type="project" value="UniProtKB-UniPathway"/>
</dbReference>
<dbReference type="Gene3D" id="2.115.10.20">
    <property type="entry name" value="Glycosyl hydrolase domain, family 43"/>
    <property type="match status" value="1"/>
</dbReference>
<comment type="caution">
    <text evidence="12">The sequence shown here is derived from an EMBL/GenBank/DDBJ whole genome shotgun (WGS) entry which is preliminary data.</text>
</comment>